<evidence type="ECO:0000313" key="1">
    <source>
        <dbReference type="EMBL" id="AUI69455.2"/>
    </source>
</evidence>
<dbReference type="SUPFAM" id="SSF158682">
    <property type="entry name" value="TerB-like"/>
    <property type="match status" value="1"/>
</dbReference>
<gene>
    <name evidence="1" type="ORF">BLE401_12665</name>
</gene>
<dbReference type="Gene3D" id="1.10.3680.10">
    <property type="entry name" value="TerB-like"/>
    <property type="match status" value="1"/>
</dbReference>
<evidence type="ECO:0008006" key="3">
    <source>
        <dbReference type="Google" id="ProtNLM"/>
    </source>
</evidence>
<accession>A0A2N9YGE0</accession>
<evidence type="ECO:0000313" key="2">
    <source>
        <dbReference type="Proteomes" id="UP000234271"/>
    </source>
</evidence>
<organism evidence="1 2">
    <name type="scientific">Beggiatoa leptomitoformis</name>
    <dbReference type="NCBI Taxonomy" id="288004"/>
    <lineage>
        <taxon>Bacteria</taxon>
        <taxon>Pseudomonadati</taxon>
        <taxon>Pseudomonadota</taxon>
        <taxon>Gammaproteobacteria</taxon>
        <taxon>Thiotrichales</taxon>
        <taxon>Thiotrichaceae</taxon>
        <taxon>Beggiatoa</taxon>
    </lineage>
</organism>
<sequence length="140" mass="15256">MMSFFDSLKDTFRNVADVVQDKLTQKQVDAFIKGGIGAALAGDGELSSAEIAEIAKTISTTLTNVSVKEALDKINAFLPELKGYDTNLRILLIGDEVGREIKNENVRSALKKMCTRIVQSDGIVSDAEGEYIKLLLDAMK</sequence>
<reference evidence="2" key="1">
    <citation type="submission" date="2016-12" db="EMBL/GenBank/DDBJ databases">
        <title>Complete Genome Sequence of Beggiatoa leptomitiformis D-401.</title>
        <authorList>
            <person name="Fomenkov A."/>
            <person name="Vincze T."/>
            <person name="Grabovich M."/>
            <person name="Anton B.P."/>
            <person name="Dubinina G."/>
            <person name="Orlova M."/>
            <person name="Belousova E."/>
            <person name="Roberts R.J."/>
        </authorList>
    </citation>
    <scope>NUCLEOTIDE SEQUENCE [LARGE SCALE GENOMIC DNA]</scope>
    <source>
        <strain evidence="2">D-401</strain>
    </source>
</reference>
<dbReference type="InterPro" id="IPR029024">
    <property type="entry name" value="TerB-like"/>
</dbReference>
<proteinExistence type="predicted"/>
<dbReference type="EMBL" id="CP018889">
    <property type="protein sequence ID" value="AUI69455.2"/>
    <property type="molecule type" value="Genomic_DNA"/>
</dbReference>
<name>A0A2N9YGE0_9GAMM</name>
<dbReference type="Proteomes" id="UP000234271">
    <property type="component" value="Chromosome"/>
</dbReference>
<dbReference type="AlphaFoldDB" id="A0A2N9YGE0"/>
<dbReference type="RefSeq" id="WP_145917102.1">
    <property type="nucleotide sequence ID" value="NZ_CP012373.2"/>
</dbReference>
<protein>
    <recommendedName>
        <fullName evidence="3">Tellurite resistance TerB</fullName>
    </recommendedName>
</protein>
<keyword evidence="2" id="KW-1185">Reference proteome</keyword>